<evidence type="ECO:0000313" key="1">
    <source>
        <dbReference type="EMBL" id="KAL2513148.1"/>
    </source>
</evidence>
<gene>
    <name evidence="1" type="ORF">Adt_18748</name>
</gene>
<evidence type="ECO:0000313" key="2">
    <source>
        <dbReference type="Proteomes" id="UP001604336"/>
    </source>
</evidence>
<comment type="caution">
    <text evidence="1">The sequence shown here is derived from an EMBL/GenBank/DDBJ whole genome shotgun (WGS) entry which is preliminary data.</text>
</comment>
<dbReference type="Proteomes" id="UP001604336">
    <property type="component" value="Unassembled WGS sequence"/>
</dbReference>
<organism evidence="1 2">
    <name type="scientific">Abeliophyllum distichum</name>
    <dbReference type="NCBI Taxonomy" id="126358"/>
    <lineage>
        <taxon>Eukaryota</taxon>
        <taxon>Viridiplantae</taxon>
        <taxon>Streptophyta</taxon>
        <taxon>Embryophyta</taxon>
        <taxon>Tracheophyta</taxon>
        <taxon>Spermatophyta</taxon>
        <taxon>Magnoliopsida</taxon>
        <taxon>eudicotyledons</taxon>
        <taxon>Gunneridae</taxon>
        <taxon>Pentapetalae</taxon>
        <taxon>asterids</taxon>
        <taxon>lamiids</taxon>
        <taxon>Lamiales</taxon>
        <taxon>Oleaceae</taxon>
        <taxon>Forsythieae</taxon>
        <taxon>Abeliophyllum</taxon>
    </lineage>
</organism>
<dbReference type="EMBL" id="JBFOLK010000005">
    <property type="protein sequence ID" value="KAL2513148.1"/>
    <property type="molecule type" value="Genomic_DNA"/>
</dbReference>
<protein>
    <submittedName>
        <fullName evidence="1">Mitochondrial substrate carrier family protein</fullName>
    </submittedName>
</protein>
<dbReference type="AlphaFoldDB" id="A0ABD1TK84"/>
<reference evidence="2" key="1">
    <citation type="submission" date="2024-07" db="EMBL/GenBank/DDBJ databases">
        <title>Two chromosome-level genome assemblies of Korean endemic species Abeliophyllum distichum and Forsythia ovata (Oleaceae).</title>
        <authorList>
            <person name="Jang H."/>
        </authorList>
    </citation>
    <scope>NUCLEOTIDE SEQUENCE [LARGE SCALE GENOMIC DNA]</scope>
</reference>
<name>A0ABD1TK84_9LAMI</name>
<accession>A0ABD1TK84</accession>
<sequence>MSNSVGLLPTLTIIHAKTIDALKEYPWMMTGSEKPPPVSNVRRPSDFITLEGWFDKEIGPLSLVVVSLVAGVSSSIATATSHSLDTSKSLSQCVLLLKFVSMERKFLKWNSPGKRFERLTGIHPADRNLLMNGVWLWMARSGLASFVVVGSYFLEVDDLVAQ</sequence>
<proteinExistence type="predicted"/>
<keyword evidence="2" id="KW-1185">Reference proteome</keyword>